<name>A0AA86PPP2_9EUKA</name>
<evidence type="ECO:0000313" key="2">
    <source>
        <dbReference type="EMBL" id="CAL6013624.1"/>
    </source>
</evidence>
<sequence length="38" mass="4315">MDQGKVAEFGTKEDLMKINDGIFKELIHNANIHIEDAE</sequence>
<keyword evidence="3" id="KW-1185">Reference proteome</keyword>
<evidence type="ECO:0000313" key="3">
    <source>
        <dbReference type="Proteomes" id="UP001642409"/>
    </source>
</evidence>
<reference evidence="1" key="1">
    <citation type="submission" date="2023-06" db="EMBL/GenBank/DDBJ databases">
        <authorList>
            <person name="Kurt Z."/>
        </authorList>
    </citation>
    <scope>NUCLEOTIDE SEQUENCE</scope>
</reference>
<proteinExistence type="predicted"/>
<dbReference type="EMBL" id="CATOUU010000703">
    <property type="protein sequence ID" value="CAI9942503.1"/>
    <property type="molecule type" value="Genomic_DNA"/>
</dbReference>
<dbReference type="Proteomes" id="UP001642409">
    <property type="component" value="Unassembled WGS sequence"/>
</dbReference>
<protein>
    <submittedName>
        <fullName evidence="1">Multidrug resistance-associated protein</fullName>
    </submittedName>
    <submittedName>
        <fullName evidence="2">Multidrug_resistance-associated protein</fullName>
    </submittedName>
</protein>
<evidence type="ECO:0000313" key="1">
    <source>
        <dbReference type="EMBL" id="CAI9942503.1"/>
    </source>
</evidence>
<dbReference type="AlphaFoldDB" id="A0AA86PPP2"/>
<reference evidence="2 3" key="2">
    <citation type="submission" date="2024-07" db="EMBL/GenBank/DDBJ databases">
        <authorList>
            <person name="Akdeniz Z."/>
        </authorList>
    </citation>
    <scope>NUCLEOTIDE SEQUENCE [LARGE SCALE GENOMIC DNA]</scope>
</reference>
<gene>
    <name evidence="2" type="ORF">HINF_LOCUS23874</name>
    <name evidence="1" type="ORF">HINF_LOCUS30148</name>
</gene>
<organism evidence="1">
    <name type="scientific">Hexamita inflata</name>
    <dbReference type="NCBI Taxonomy" id="28002"/>
    <lineage>
        <taxon>Eukaryota</taxon>
        <taxon>Metamonada</taxon>
        <taxon>Diplomonadida</taxon>
        <taxon>Hexamitidae</taxon>
        <taxon>Hexamitinae</taxon>
        <taxon>Hexamita</taxon>
    </lineage>
</organism>
<comment type="caution">
    <text evidence="1">The sequence shown here is derived from an EMBL/GenBank/DDBJ whole genome shotgun (WGS) entry which is preliminary data.</text>
</comment>
<accession>A0AA86PPP2</accession>
<dbReference type="EMBL" id="CAXDID020000069">
    <property type="protein sequence ID" value="CAL6013624.1"/>
    <property type="molecule type" value="Genomic_DNA"/>
</dbReference>